<keyword evidence="6" id="KW-0624">Polysaccharide degradation</keyword>
<evidence type="ECO:0000259" key="10">
    <source>
        <dbReference type="PROSITE" id="PS51910"/>
    </source>
</evidence>
<dbReference type="SUPFAM" id="SSF51445">
    <property type="entry name" value="(Trans)glycosidases"/>
    <property type="match status" value="1"/>
</dbReference>
<dbReference type="GO" id="GO:0005576">
    <property type="term" value="C:extracellular region"/>
    <property type="evidence" value="ECO:0007669"/>
    <property type="project" value="InterPro"/>
</dbReference>
<dbReference type="GO" id="GO:0006032">
    <property type="term" value="P:chitin catabolic process"/>
    <property type="evidence" value="ECO:0007669"/>
    <property type="project" value="UniProtKB-KW"/>
</dbReference>
<dbReference type="PROSITE" id="PS51910">
    <property type="entry name" value="GH18_2"/>
    <property type="match status" value="1"/>
</dbReference>
<dbReference type="InterPro" id="IPR035986">
    <property type="entry name" value="PKD_dom_sf"/>
</dbReference>
<dbReference type="CDD" id="cd12215">
    <property type="entry name" value="ChiC_BD"/>
    <property type="match status" value="1"/>
</dbReference>
<dbReference type="Proteomes" id="UP001164748">
    <property type="component" value="Chromosome"/>
</dbReference>
<dbReference type="InterPro" id="IPR032798">
    <property type="entry name" value="CBM_5_12_2"/>
</dbReference>
<dbReference type="CDD" id="cd12204">
    <property type="entry name" value="CBD_like"/>
    <property type="match status" value="1"/>
</dbReference>
<dbReference type="InterPro" id="IPR017853">
    <property type="entry name" value="GH"/>
</dbReference>
<evidence type="ECO:0000256" key="7">
    <source>
        <dbReference type="RuleBase" id="RU000489"/>
    </source>
</evidence>
<dbReference type="InterPro" id="IPR013783">
    <property type="entry name" value="Ig-like_fold"/>
</dbReference>
<reference evidence="11" key="1">
    <citation type="submission" date="2022-09" db="EMBL/GenBank/DDBJ databases">
        <authorList>
            <person name="Li Z.-J."/>
        </authorList>
    </citation>
    <scope>NUCLEOTIDE SEQUENCE</scope>
    <source>
        <strain evidence="11">TGB11</strain>
    </source>
</reference>
<dbReference type="GO" id="GO:0004553">
    <property type="term" value="F:hydrolase activity, hydrolyzing O-glycosyl compounds"/>
    <property type="evidence" value="ECO:0007669"/>
    <property type="project" value="InterPro"/>
</dbReference>
<evidence type="ECO:0000256" key="2">
    <source>
        <dbReference type="ARBA" id="ARBA00022801"/>
    </source>
</evidence>
<comment type="similarity">
    <text evidence="1">Belongs to the glycosyl hydrolase 18 family. Chitinase class II subfamily.</text>
</comment>
<keyword evidence="2 7" id="KW-0378">Hydrolase</keyword>
<dbReference type="InterPro" id="IPR009470">
    <property type="entry name" value="Chi_C"/>
</dbReference>
<dbReference type="GO" id="GO:0000272">
    <property type="term" value="P:polysaccharide catabolic process"/>
    <property type="evidence" value="ECO:0007669"/>
    <property type="project" value="UniProtKB-KW"/>
</dbReference>
<dbReference type="Gene3D" id="3.20.20.80">
    <property type="entry name" value="Glycosidases"/>
    <property type="match status" value="1"/>
</dbReference>
<dbReference type="Pfam" id="PF00704">
    <property type="entry name" value="Glyco_hydro_18"/>
    <property type="match status" value="1"/>
</dbReference>
<sequence>MKLMTPSRAVALGLAGLALSSPSVHAAVDCQPLPAWQDGNTYTSGDQVKADNTAYEARWWTQSDPATQSGEWKAWKILGQCAGSVNQAPTATLTVSPSGPVKVGDTLTFTLAGTDTDGTVTSFVLSQGDTVLYEGAEATTIDWQAEQTGRFTFSLTVTDDKDATDTQTLQQVVGDDQTGGDEYACRPAGLYTTPDVDVPYCSVYDENGLEDMGTDHPRRVIGYFTSWRNGANGQPAYLVNDIPWEKITHINYAFAHVNADNQLSIGDPNAPDNPATQMTWPGVAGAEMDPTLPYKGHFNLLNKYKKQHPDVKTLISVGGWAETGGYFGENGERIDSGGFYTMTTNADGSVNQAGIEAFTDSAVAFLRQYGFDGLDIDYEYPSSMKDSGHPDDFGYSNPRRAHLNKSYQVLMKSLREALDKASAQDGKHYMLTIAAPSSGYLLRGMETFQTTQYLDYVNIMSYDLHGAWNDHVGHQAPLYDTGEDSELKQWNVYQTPEFEGIGYLNTDWAATYFMGGMSPGRINIGIPYYTRGFKDVQGGDKGLWGRAPLPNQSECPAGTGVGEKNKCGNGAVGIDNLWHDVDELGNEVPAGSNPLWHVKNLLDGKLPAYAAEYGLDPEQDPTDRLTGSYQRYYDDIAKAPWVWNEEKRVFLSMEDETSMAEKVDYVVNKGLGGVMFWELAGDYRYDDQRQAYFMGDTLTSLAYQTFKQSGSDYSLQRGDANFQVPSEQVDVTFDALNFPVGDDNYPIRPTFRFTNHSDLDLSGATISFDVPVSTSAIFKSDWNAQKKLRMEVVRDSSNASGNNIGGFDATHHRFAITLINEWGGIEQSFKPGETLDTQVMYYMPITNPTNITIEKDGQRYAVKQEYPSLPPALPGSTGQSGGDTQCPGVDVASLSTYPNWPNGGNHASGGDQLIYQDAVWEAKWWTQAAPGGQAWRKVCSL</sequence>
<dbReference type="InterPro" id="IPR001223">
    <property type="entry name" value="Glyco_hydro18_cat"/>
</dbReference>
<feature type="signal peptide" evidence="9">
    <location>
        <begin position="1"/>
        <end position="26"/>
    </location>
</feature>
<dbReference type="GO" id="GO:0030246">
    <property type="term" value="F:carbohydrate binding"/>
    <property type="evidence" value="ECO:0007669"/>
    <property type="project" value="InterPro"/>
</dbReference>
<evidence type="ECO:0000256" key="6">
    <source>
        <dbReference type="ARBA" id="ARBA00023326"/>
    </source>
</evidence>
<dbReference type="InterPro" id="IPR036573">
    <property type="entry name" value="CBM_sf_5/12"/>
</dbReference>
<evidence type="ECO:0000256" key="1">
    <source>
        <dbReference type="ARBA" id="ARBA00009121"/>
    </source>
</evidence>
<name>A0AA47LR65_9GAMM</name>
<dbReference type="GO" id="GO:0008061">
    <property type="term" value="F:chitin binding"/>
    <property type="evidence" value="ECO:0007669"/>
    <property type="project" value="InterPro"/>
</dbReference>
<dbReference type="PANTHER" id="PTHR11177">
    <property type="entry name" value="CHITINASE"/>
    <property type="match status" value="1"/>
</dbReference>
<proteinExistence type="inferred from homology"/>
<dbReference type="Pfam" id="PF14600">
    <property type="entry name" value="CBM_5_12_2"/>
    <property type="match status" value="1"/>
</dbReference>
<dbReference type="InterPro" id="IPR029070">
    <property type="entry name" value="Chitinase_insertion_sf"/>
</dbReference>
<evidence type="ECO:0000256" key="9">
    <source>
        <dbReference type="SAM" id="SignalP"/>
    </source>
</evidence>
<dbReference type="SMART" id="SM00636">
    <property type="entry name" value="Glyco_18"/>
    <property type="match status" value="1"/>
</dbReference>
<evidence type="ECO:0000256" key="4">
    <source>
        <dbReference type="ARBA" id="ARBA00023277"/>
    </source>
</evidence>
<feature type="domain" description="GH18" evidence="10">
    <location>
        <begin position="218"/>
        <end position="696"/>
    </location>
</feature>
<dbReference type="InterPro" id="IPR003610">
    <property type="entry name" value="CBM5/12"/>
</dbReference>
<evidence type="ECO:0000313" key="11">
    <source>
        <dbReference type="EMBL" id="WBA08434.1"/>
    </source>
</evidence>
<protein>
    <submittedName>
        <fullName evidence="11">Glycosyl hydrolase family 18 protein</fullName>
    </submittedName>
</protein>
<feature type="chain" id="PRO_5041338533" evidence="9">
    <location>
        <begin position="27"/>
        <end position="941"/>
    </location>
</feature>
<dbReference type="SUPFAM" id="SSF51055">
    <property type="entry name" value="Carbohydrate binding domain"/>
    <property type="match status" value="2"/>
</dbReference>
<keyword evidence="9" id="KW-0732">Signal</keyword>
<evidence type="ECO:0000313" key="12">
    <source>
        <dbReference type="Proteomes" id="UP001164748"/>
    </source>
</evidence>
<keyword evidence="5 7" id="KW-0326">Glycosidase</keyword>
<keyword evidence="3" id="KW-0146">Chitin degradation</keyword>
<evidence type="ECO:0000256" key="3">
    <source>
        <dbReference type="ARBA" id="ARBA00023024"/>
    </source>
</evidence>
<dbReference type="InterPro" id="IPR001579">
    <property type="entry name" value="Glyco_hydro_18_chit_AS"/>
</dbReference>
<accession>A0AA47LR65</accession>
<gene>
    <name evidence="11" type="ORF">N8M53_11570</name>
</gene>
<dbReference type="SUPFAM" id="SSF54556">
    <property type="entry name" value="Chitinase insertion domain"/>
    <property type="match status" value="1"/>
</dbReference>
<dbReference type="Gene3D" id="2.60.40.10">
    <property type="entry name" value="Immunoglobulins"/>
    <property type="match status" value="1"/>
</dbReference>
<evidence type="ECO:0000256" key="5">
    <source>
        <dbReference type="ARBA" id="ARBA00023295"/>
    </source>
</evidence>
<dbReference type="Gene3D" id="3.10.50.10">
    <property type="match status" value="1"/>
</dbReference>
<dbReference type="AlphaFoldDB" id="A0AA47LR65"/>
<keyword evidence="4" id="KW-0119">Carbohydrate metabolism</keyword>
<dbReference type="RefSeq" id="WP_269578890.1">
    <property type="nucleotide sequence ID" value="NZ_CP114588.1"/>
</dbReference>
<evidence type="ECO:0000256" key="8">
    <source>
        <dbReference type="SAM" id="MobiDB-lite"/>
    </source>
</evidence>
<dbReference type="Pfam" id="PF06483">
    <property type="entry name" value="ChiC"/>
    <property type="match status" value="1"/>
</dbReference>
<organism evidence="11 12">
    <name type="scientific">Salinivibrio kushneri</name>
    <dbReference type="NCBI Taxonomy" id="1908198"/>
    <lineage>
        <taxon>Bacteria</taxon>
        <taxon>Pseudomonadati</taxon>
        <taxon>Pseudomonadota</taxon>
        <taxon>Gammaproteobacteria</taxon>
        <taxon>Vibrionales</taxon>
        <taxon>Vibrionaceae</taxon>
        <taxon>Salinivibrio</taxon>
    </lineage>
</organism>
<dbReference type="SMART" id="SM00495">
    <property type="entry name" value="ChtBD3"/>
    <property type="match status" value="2"/>
</dbReference>
<dbReference type="EMBL" id="CP114588">
    <property type="protein sequence ID" value="WBA08434.1"/>
    <property type="molecule type" value="Genomic_DNA"/>
</dbReference>
<dbReference type="InterPro" id="IPR050314">
    <property type="entry name" value="Glycosyl_Hydrlase_18"/>
</dbReference>
<feature type="region of interest" description="Disordered" evidence="8">
    <location>
        <begin position="867"/>
        <end position="890"/>
    </location>
</feature>
<dbReference type="SUPFAM" id="SSF49299">
    <property type="entry name" value="PKD domain"/>
    <property type="match status" value="1"/>
</dbReference>
<dbReference type="PROSITE" id="PS01095">
    <property type="entry name" value="GH18_1"/>
    <property type="match status" value="1"/>
</dbReference>
<dbReference type="InterPro" id="IPR011583">
    <property type="entry name" value="Chitinase_II/V-like_cat"/>
</dbReference>
<dbReference type="CDD" id="cd06548">
    <property type="entry name" value="GH18_chitinase"/>
    <property type="match status" value="1"/>
</dbReference>
<dbReference type="Gene3D" id="2.10.10.20">
    <property type="entry name" value="Carbohydrate-binding module superfamily 5/12"/>
    <property type="match status" value="2"/>
</dbReference>
<dbReference type="PANTHER" id="PTHR11177:SF308">
    <property type="entry name" value="CHITINASE A"/>
    <property type="match status" value="1"/>
</dbReference>